<dbReference type="AlphaFoldDB" id="A0A0R3QT50"/>
<reference evidence="2 3" key="2">
    <citation type="submission" date="2018-11" db="EMBL/GenBank/DDBJ databases">
        <authorList>
            <consortium name="Pathogen Informatics"/>
        </authorList>
    </citation>
    <scope>NUCLEOTIDE SEQUENCE [LARGE SCALE GENOMIC DNA]</scope>
</reference>
<dbReference type="EMBL" id="UZAG01016671">
    <property type="protein sequence ID" value="VDO29976.1"/>
    <property type="molecule type" value="Genomic_DNA"/>
</dbReference>
<dbReference type="Gene3D" id="2.60.120.200">
    <property type="match status" value="2"/>
</dbReference>
<evidence type="ECO:0000313" key="4">
    <source>
        <dbReference type="WBParaSite" id="BTMF_0001090201-mRNA-1"/>
    </source>
</evidence>
<dbReference type="InterPro" id="IPR013320">
    <property type="entry name" value="ConA-like_dom_sf"/>
</dbReference>
<feature type="domain" description="MAM" evidence="1">
    <location>
        <begin position="25"/>
        <end position="187"/>
    </location>
</feature>
<reference evidence="4" key="1">
    <citation type="submission" date="2017-02" db="UniProtKB">
        <authorList>
            <consortium name="WormBaseParasite"/>
        </authorList>
    </citation>
    <scope>IDENTIFICATION</scope>
</reference>
<dbReference type="PANTHER" id="PTHR23282">
    <property type="entry name" value="APICAL ENDOSOMAL GLYCOPROTEIN PRECURSOR"/>
    <property type="match status" value="1"/>
</dbReference>
<dbReference type="PANTHER" id="PTHR23282:SF101">
    <property type="entry name" value="MAM DOMAIN-CONTAINING PROTEIN"/>
    <property type="match status" value="1"/>
</dbReference>
<sequence length="433" mass="48823">MRLTVTFFTSILSKVVNQINTSADLNCGFESTCQWRNNTSGEDSGDFLITSNVRVANHFNIIPSRNSSDELFAYTHGPFDGMQKATLISNIISCQLGGSTLTFWYYRTGDSATLEVCVRQPPGSLNTADLRCFPVFPKNYAHQWLFNAVEFPPLTQPFELLIRSNYIQPFDIIAIDDIFYDAALCENTNSRSTEGGESKLTFFRNLKGERITHLPGNFLDVNGIDSVNKNLISFLTSEHRKRLLPVYTSSTSRKSISKLTFGRINAQLISPCLFTDCSFDSVNMCNYISSDELQDDDDLLLELELLENPTPCLVGGWFIYAGETNNPAAIFLMRTSKAINIPEESQVSFYVHMAGKYGRLRVCLDSLQKCSFERNGQALSVKTRKWINFHINISRGFHTIYFVADKLKKNYVIGLDKIQLLIKHGEVSAPCAR</sequence>
<evidence type="ECO:0000313" key="2">
    <source>
        <dbReference type="EMBL" id="VDO29976.1"/>
    </source>
</evidence>
<evidence type="ECO:0000259" key="1">
    <source>
        <dbReference type="PROSITE" id="PS50060"/>
    </source>
</evidence>
<dbReference type="WBParaSite" id="BTMF_0001090201-mRNA-1">
    <property type="protein sequence ID" value="BTMF_0001090201-mRNA-1"/>
    <property type="gene ID" value="BTMF_0001090201"/>
</dbReference>
<dbReference type="GO" id="GO:0016020">
    <property type="term" value="C:membrane"/>
    <property type="evidence" value="ECO:0007669"/>
    <property type="project" value="InterPro"/>
</dbReference>
<dbReference type="Pfam" id="PF00629">
    <property type="entry name" value="MAM"/>
    <property type="match status" value="1"/>
</dbReference>
<dbReference type="PROSITE" id="PS50060">
    <property type="entry name" value="MAM_2"/>
    <property type="match status" value="1"/>
</dbReference>
<dbReference type="Proteomes" id="UP000280834">
    <property type="component" value="Unassembled WGS sequence"/>
</dbReference>
<dbReference type="InterPro" id="IPR000998">
    <property type="entry name" value="MAM_dom"/>
</dbReference>
<dbReference type="SMART" id="SM00137">
    <property type="entry name" value="MAM"/>
    <property type="match status" value="1"/>
</dbReference>
<dbReference type="InterPro" id="IPR051560">
    <property type="entry name" value="MAM_domain-containing"/>
</dbReference>
<accession>A0A0R3QT50</accession>
<name>A0A0R3QT50_9BILA</name>
<gene>
    <name evidence="2" type="ORF">BTMF_LOCUS8936</name>
</gene>
<evidence type="ECO:0000313" key="3">
    <source>
        <dbReference type="Proteomes" id="UP000280834"/>
    </source>
</evidence>
<keyword evidence="3" id="KW-1185">Reference proteome</keyword>
<proteinExistence type="predicted"/>
<protein>
    <submittedName>
        <fullName evidence="4">MAM domain-containing protein</fullName>
    </submittedName>
</protein>
<dbReference type="SUPFAM" id="SSF49899">
    <property type="entry name" value="Concanavalin A-like lectins/glucanases"/>
    <property type="match status" value="2"/>
</dbReference>
<organism evidence="4">
    <name type="scientific">Brugia timori</name>
    <dbReference type="NCBI Taxonomy" id="42155"/>
    <lineage>
        <taxon>Eukaryota</taxon>
        <taxon>Metazoa</taxon>
        <taxon>Ecdysozoa</taxon>
        <taxon>Nematoda</taxon>
        <taxon>Chromadorea</taxon>
        <taxon>Rhabditida</taxon>
        <taxon>Spirurina</taxon>
        <taxon>Spiruromorpha</taxon>
        <taxon>Filarioidea</taxon>
        <taxon>Onchocercidae</taxon>
        <taxon>Brugia</taxon>
    </lineage>
</organism>